<evidence type="ECO:0000313" key="19">
    <source>
        <dbReference type="Proteomes" id="UP001139319"/>
    </source>
</evidence>
<evidence type="ECO:0000256" key="3">
    <source>
        <dbReference type="ARBA" id="ARBA00010441"/>
    </source>
</evidence>
<dbReference type="PROSITE" id="PS00379">
    <property type="entry name" value="CDP_ALCOHOL_P_TRANSF"/>
    <property type="match status" value="1"/>
</dbReference>
<dbReference type="PANTHER" id="PTHR14269">
    <property type="entry name" value="CDP-DIACYLGLYCEROL--GLYCEROL-3-PHOSPHATE 3-PHOSPHATIDYLTRANSFERASE-RELATED"/>
    <property type="match status" value="1"/>
</dbReference>
<keyword evidence="6" id="KW-0444">Lipid biosynthesis</keyword>
<dbReference type="InterPro" id="IPR000462">
    <property type="entry name" value="CDP-OH_P_trans"/>
</dbReference>
<dbReference type="GO" id="GO:0003882">
    <property type="term" value="F:CDP-diacylglycerol-serine O-phosphatidyltransferase activity"/>
    <property type="evidence" value="ECO:0007669"/>
    <property type="project" value="UniProtKB-EC"/>
</dbReference>
<reference evidence="18" key="2">
    <citation type="submission" date="2023-01" db="EMBL/GenBank/DDBJ databases">
        <title>Gilvimarinus xylanilyticus HB14 isolated from Caulerpa lentillifera aquaculture base in Hainan, China.</title>
        <authorList>
            <person name="Zhang Y.-J."/>
        </authorList>
    </citation>
    <scope>NUCLEOTIDE SEQUENCE</scope>
    <source>
        <strain evidence="18">HB14</strain>
    </source>
</reference>
<evidence type="ECO:0000256" key="11">
    <source>
        <dbReference type="ARBA" id="ARBA00023136"/>
    </source>
</evidence>
<keyword evidence="19" id="KW-1185">Reference proteome</keyword>
<evidence type="ECO:0000256" key="13">
    <source>
        <dbReference type="ARBA" id="ARBA00023264"/>
    </source>
</evidence>
<feature type="transmembrane region" description="Helical" evidence="17">
    <location>
        <begin position="220"/>
        <end position="237"/>
    </location>
</feature>
<accession>A0A9X2KVI1</accession>
<feature type="compositionally biased region" description="Basic and acidic residues" evidence="16">
    <location>
        <begin position="271"/>
        <end position="289"/>
    </location>
</feature>
<evidence type="ECO:0000256" key="4">
    <source>
        <dbReference type="ARBA" id="ARBA00013174"/>
    </source>
</evidence>
<dbReference type="Proteomes" id="UP001139319">
    <property type="component" value="Unassembled WGS sequence"/>
</dbReference>
<evidence type="ECO:0000256" key="14">
    <source>
        <dbReference type="ARBA" id="ARBA00032361"/>
    </source>
</evidence>
<feature type="region of interest" description="Disordered" evidence="16">
    <location>
        <begin position="269"/>
        <end position="289"/>
    </location>
</feature>
<evidence type="ECO:0000256" key="2">
    <source>
        <dbReference type="ARBA" id="ARBA00004127"/>
    </source>
</evidence>
<evidence type="ECO:0000256" key="8">
    <source>
        <dbReference type="ARBA" id="ARBA00022692"/>
    </source>
</evidence>
<sequence>MSDELNKTHSEEDDDSLLPFDEHVEEVQEGDKKVRHRGVYLLPNLFTTAALFSGFYAIITAMNGQFESAAIAIFVAMVLDGMDGRVARLTNTSSAFGEQYDSLSDMVSFGLAPALVLFNWALGDLGKVGWAAAFAFAACAALRLARFNTQIGTVDKGEFVGLASPSAAALLAAMVWSGHDVDVSLPLAILAMVVTVLAALLMVSNVRYTSFKNIDFRGRVPFVAMLVVVLIFVIISIDPARVLLVMATLYALSGPACWVWKRKNILAGARAKGENSKPEQKESSDNPTD</sequence>
<comment type="caution">
    <text evidence="18">The sequence shown here is derived from an EMBL/GenBank/DDBJ whole genome shotgun (WGS) entry which is preliminary data.</text>
</comment>
<feature type="transmembrane region" description="Helical" evidence="17">
    <location>
        <begin position="185"/>
        <end position="208"/>
    </location>
</feature>
<reference evidence="18" key="1">
    <citation type="submission" date="2022-05" db="EMBL/GenBank/DDBJ databases">
        <authorList>
            <person name="Sun H.-N."/>
        </authorList>
    </citation>
    <scope>NUCLEOTIDE SEQUENCE</scope>
    <source>
        <strain evidence="18">HB14</strain>
    </source>
</reference>
<organism evidence="18 19">
    <name type="scientific">Gilvimarinus xylanilyticus</name>
    <dbReference type="NCBI Taxonomy" id="2944139"/>
    <lineage>
        <taxon>Bacteria</taxon>
        <taxon>Pseudomonadati</taxon>
        <taxon>Pseudomonadota</taxon>
        <taxon>Gammaproteobacteria</taxon>
        <taxon>Cellvibrionales</taxon>
        <taxon>Cellvibrionaceae</taxon>
        <taxon>Gilvimarinus</taxon>
    </lineage>
</organism>
<feature type="transmembrane region" description="Helical" evidence="17">
    <location>
        <begin position="128"/>
        <end position="147"/>
    </location>
</feature>
<evidence type="ECO:0000256" key="5">
    <source>
        <dbReference type="ARBA" id="ARBA00017171"/>
    </source>
</evidence>
<keyword evidence="13" id="KW-1208">Phospholipid metabolism</keyword>
<keyword evidence="11 17" id="KW-0472">Membrane</keyword>
<keyword evidence="9 17" id="KW-1133">Transmembrane helix</keyword>
<evidence type="ECO:0000256" key="15">
    <source>
        <dbReference type="RuleBase" id="RU003750"/>
    </source>
</evidence>
<evidence type="ECO:0000256" key="10">
    <source>
        <dbReference type="ARBA" id="ARBA00023098"/>
    </source>
</evidence>
<dbReference type="InterPro" id="IPR043130">
    <property type="entry name" value="CDP-OH_PTrfase_TM_dom"/>
</dbReference>
<dbReference type="GO" id="GO:0012505">
    <property type="term" value="C:endomembrane system"/>
    <property type="evidence" value="ECO:0007669"/>
    <property type="project" value="UniProtKB-SubCell"/>
</dbReference>
<gene>
    <name evidence="18" type="primary">pssA</name>
    <name evidence="18" type="ORF">M6D89_16915</name>
</gene>
<feature type="transmembrane region" description="Helical" evidence="17">
    <location>
        <begin position="243"/>
        <end position="260"/>
    </location>
</feature>
<dbReference type="EC" id="2.7.8.8" evidence="4"/>
<evidence type="ECO:0000256" key="16">
    <source>
        <dbReference type="SAM" id="MobiDB-lite"/>
    </source>
</evidence>
<dbReference type="PANTHER" id="PTHR14269:SF61">
    <property type="entry name" value="CDP-DIACYLGLYCEROL--SERINE O-PHOSPHATIDYLTRANSFERASE"/>
    <property type="match status" value="1"/>
</dbReference>
<comment type="similarity">
    <text evidence="3 15">Belongs to the CDP-alcohol phosphatidyltransferase class-I family.</text>
</comment>
<proteinExistence type="inferred from homology"/>
<evidence type="ECO:0000256" key="9">
    <source>
        <dbReference type="ARBA" id="ARBA00022989"/>
    </source>
</evidence>
<evidence type="ECO:0000256" key="12">
    <source>
        <dbReference type="ARBA" id="ARBA00023209"/>
    </source>
</evidence>
<keyword evidence="10" id="KW-0443">Lipid metabolism</keyword>
<name>A0A9X2KVI1_9GAMM</name>
<keyword evidence="12" id="KW-0594">Phospholipid biosynthesis</keyword>
<comment type="subcellular location">
    <subcellularLocation>
        <location evidence="2">Endomembrane system</location>
        <topology evidence="2">Multi-pass membrane protein</topology>
    </subcellularLocation>
</comment>
<evidence type="ECO:0000256" key="6">
    <source>
        <dbReference type="ARBA" id="ARBA00022516"/>
    </source>
</evidence>
<evidence type="ECO:0000256" key="7">
    <source>
        <dbReference type="ARBA" id="ARBA00022679"/>
    </source>
</evidence>
<dbReference type="GO" id="GO:0016020">
    <property type="term" value="C:membrane"/>
    <property type="evidence" value="ECO:0007669"/>
    <property type="project" value="InterPro"/>
</dbReference>
<keyword evidence="8 17" id="KW-0812">Transmembrane</keyword>
<feature type="transmembrane region" description="Helical" evidence="17">
    <location>
        <begin position="39"/>
        <end position="59"/>
    </location>
</feature>
<evidence type="ECO:0000256" key="17">
    <source>
        <dbReference type="SAM" id="Phobius"/>
    </source>
</evidence>
<dbReference type="EMBL" id="JAMFTH010000008">
    <property type="protein sequence ID" value="MCP8900988.1"/>
    <property type="molecule type" value="Genomic_DNA"/>
</dbReference>
<keyword evidence="7 15" id="KW-0808">Transferase</keyword>
<dbReference type="GO" id="GO:0008654">
    <property type="term" value="P:phospholipid biosynthetic process"/>
    <property type="evidence" value="ECO:0007669"/>
    <property type="project" value="UniProtKB-KW"/>
</dbReference>
<evidence type="ECO:0000313" key="18">
    <source>
        <dbReference type="EMBL" id="MCP8900988.1"/>
    </source>
</evidence>
<dbReference type="AlphaFoldDB" id="A0A9X2KVI1"/>
<dbReference type="RefSeq" id="WP_253969272.1">
    <property type="nucleotide sequence ID" value="NZ_JAMFTH010000008.1"/>
</dbReference>
<dbReference type="InterPro" id="IPR048254">
    <property type="entry name" value="CDP_ALCOHOL_P_TRANSF_CS"/>
</dbReference>
<dbReference type="NCBIfam" id="TIGR00473">
    <property type="entry name" value="pssA"/>
    <property type="match status" value="1"/>
</dbReference>
<dbReference type="Pfam" id="PF01066">
    <property type="entry name" value="CDP-OH_P_transf"/>
    <property type="match status" value="1"/>
</dbReference>
<dbReference type="InterPro" id="IPR004533">
    <property type="entry name" value="CDP-diaglyc--ser_O-PTrfase"/>
</dbReference>
<comment type="catalytic activity">
    <reaction evidence="1">
        <text>a CDP-1,2-diacyl-sn-glycerol + L-serine = a 1,2-diacyl-sn-glycero-3-phospho-L-serine + CMP + H(+)</text>
        <dbReference type="Rhea" id="RHEA:16913"/>
        <dbReference type="ChEBI" id="CHEBI:15378"/>
        <dbReference type="ChEBI" id="CHEBI:33384"/>
        <dbReference type="ChEBI" id="CHEBI:57262"/>
        <dbReference type="ChEBI" id="CHEBI:58332"/>
        <dbReference type="ChEBI" id="CHEBI:60377"/>
        <dbReference type="EC" id="2.7.8.8"/>
    </reaction>
</comment>
<dbReference type="InterPro" id="IPR050324">
    <property type="entry name" value="CDP-alcohol_PTase-I"/>
</dbReference>
<feature type="transmembrane region" description="Helical" evidence="17">
    <location>
        <begin position="159"/>
        <end position="179"/>
    </location>
</feature>
<protein>
    <recommendedName>
        <fullName evidence="5">CDP-diacylglycerol--serine O-phosphatidyltransferase</fullName>
        <ecNumber evidence="4">2.7.8.8</ecNumber>
    </recommendedName>
    <alternativeName>
        <fullName evidence="14">Phosphatidylserine synthase</fullName>
    </alternativeName>
</protein>
<evidence type="ECO:0000256" key="1">
    <source>
        <dbReference type="ARBA" id="ARBA00000287"/>
    </source>
</evidence>
<dbReference type="Gene3D" id="1.20.120.1760">
    <property type="match status" value="1"/>
</dbReference>